<keyword evidence="1" id="KW-0812">Transmembrane</keyword>
<sequence length="239" mass="27061">MSKRFKFFIGHLTISAIIALIAICIVFLFWYPSPLAKALGVTHLFFMLIIIDVIVGPLFGLLVYKEGKKNLKMDLATVIILQICAFSYGFYTIAQGRPAWIVYDSLTFNIIKNSDIEMSNIEQANPEFQHPSWFGPQFVALNALPKQFLINPVPKNTIALDHPMYYTNISNAKLRLQTSAFPVELLEKYNDQQLVGKILKKYPQANAWLGLSAPAIDMVVLINKDQGNVVKIVDLRPWN</sequence>
<dbReference type="RefSeq" id="WP_087620921.1">
    <property type="nucleotide sequence ID" value="NZ_NEXX01000004.1"/>
</dbReference>
<evidence type="ECO:0000256" key="1">
    <source>
        <dbReference type="SAM" id="Phobius"/>
    </source>
</evidence>
<evidence type="ECO:0000313" key="3">
    <source>
        <dbReference type="Proteomes" id="UP000196536"/>
    </source>
</evidence>
<protein>
    <submittedName>
        <fullName evidence="2">Type IV pilin accessory protein</fullName>
    </submittedName>
</protein>
<dbReference type="NCBIfam" id="NF041437">
    <property type="entry name" value="TfpZ"/>
    <property type="match status" value="1"/>
</dbReference>
<dbReference type="InterPro" id="IPR047814">
    <property type="entry name" value="TfpX/TfpZ-like"/>
</dbReference>
<evidence type="ECO:0000313" key="2">
    <source>
        <dbReference type="EMBL" id="OUY06562.1"/>
    </source>
</evidence>
<feature type="transmembrane region" description="Helical" evidence="1">
    <location>
        <begin position="75"/>
        <end position="94"/>
    </location>
</feature>
<feature type="transmembrane region" description="Helical" evidence="1">
    <location>
        <begin position="7"/>
        <end position="31"/>
    </location>
</feature>
<dbReference type="Proteomes" id="UP000196536">
    <property type="component" value="Unassembled WGS sequence"/>
</dbReference>
<dbReference type="EMBL" id="NEXX01000004">
    <property type="protein sequence ID" value="OUY06562.1"/>
    <property type="molecule type" value="Genomic_DNA"/>
</dbReference>
<dbReference type="OrthoDB" id="8613597at2"/>
<dbReference type="AlphaFoldDB" id="A0A1Z9YWG0"/>
<comment type="caution">
    <text evidence="2">The sequence shown here is derived from an EMBL/GenBank/DDBJ whole genome shotgun (WGS) entry which is preliminary data.</text>
</comment>
<organism evidence="2 3">
    <name type="scientific">Acinetobacter populi</name>
    <dbReference type="NCBI Taxonomy" id="1582270"/>
    <lineage>
        <taxon>Bacteria</taxon>
        <taxon>Pseudomonadati</taxon>
        <taxon>Pseudomonadota</taxon>
        <taxon>Gammaproteobacteria</taxon>
        <taxon>Moraxellales</taxon>
        <taxon>Moraxellaceae</taxon>
        <taxon>Acinetobacter</taxon>
    </lineage>
</organism>
<feature type="transmembrane region" description="Helical" evidence="1">
    <location>
        <begin position="43"/>
        <end position="63"/>
    </location>
</feature>
<reference evidence="2 3" key="1">
    <citation type="submission" date="2017-05" db="EMBL/GenBank/DDBJ databases">
        <title>Acinetobacter populi ANC 5415 (= PBJ7), whole genome shotgun sequencing project.</title>
        <authorList>
            <person name="Nemec A."/>
            <person name="Radolfova-Krizova L."/>
        </authorList>
    </citation>
    <scope>NUCLEOTIDE SEQUENCE [LARGE SCALE GENOMIC DNA]</scope>
    <source>
        <strain evidence="2 3">PBJ7</strain>
    </source>
</reference>
<name>A0A1Z9YWG0_9GAMM</name>
<keyword evidence="1" id="KW-0472">Membrane</keyword>
<gene>
    <name evidence="2" type="ORF">CAP51_11565</name>
</gene>
<accession>A0A1Z9YWG0</accession>
<proteinExistence type="predicted"/>
<keyword evidence="1" id="KW-1133">Transmembrane helix</keyword>
<keyword evidence="3" id="KW-1185">Reference proteome</keyword>